<proteinExistence type="predicted"/>
<evidence type="ECO:0000256" key="4">
    <source>
        <dbReference type="ARBA" id="ARBA00023136"/>
    </source>
</evidence>
<comment type="subcellular location">
    <subcellularLocation>
        <location evidence="1">Membrane</location>
        <topology evidence="1">Single-pass membrane protein</topology>
    </subcellularLocation>
</comment>
<evidence type="ECO:0000256" key="6">
    <source>
        <dbReference type="SAM" id="Phobius"/>
    </source>
</evidence>
<keyword evidence="3 6" id="KW-1133">Transmembrane helix</keyword>
<keyword evidence="4 6" id="KW-0472">Membrane</keyword>
<evidence type="ECO:0000256" key="5">
    <source>
        <dbReference type="SAM" id="MobiDB-lite"/>
    </source>
</evidence>
<dbReference type="InterPro" id="IPR026264">
    <property type="entry name" value="VirB8/PtlE"/>
</dbReference>
<evidence type="ECO:0000313" key="7">
    <source>
        <dbReference type="EMBL" id="NEK73509.1"/>
    </source>
</evidence>
<protein>
    <submittedName>
        <fullName evidence="7">Type IV secretion system protein</fullName>
    </submittedName>
</protein>
<name>A0A6B3KKU1_XANEU</name>
<comment type="caution">
    <text evidence="7">The sequence shown here is derived from an EMBL/GenBank/DDBJ whole genome shotgun (WGS) entry which is preliminary data.</text>
</comment>
<organism evidence="7">
    <name type="scientific">Xanthomonas euvesicatoria</name>
    <dbReference type="NCBI Taxonomy" id="456327"/>
    <lineage>
        <taxon>Bacteria</taxon>
        <taxon>Pseudomonadati</taxon>
        <taxon>Pseudomonadota</taxon>
        <taxon>Gammaproteobacteria</taxon>
        <taxon>Lysobacterales</taxon>
        <taxon>Lysobacteraceae</taxon>
        <taxon>Xanthomonas</taxon>
    </lineage>
</organism>
<dbReference type="CDD" id="cd16424">
    <property type="entry name" value="VirB8"/>
    <property type="match status" value="1"/>
</dbReference>
<evidence type="ECO:0000256" key="3">
    <source>
        <dbReference type="ARBA" id="ARBA00022989"/>
    </source>
</evidence>
<dbReference type="GO" id="GO:0030255">
    <property type="term" value="P:protein secretion by the type IV secretion system"/>
    <property type="evidence" value="ECO:0007669"/>
    <property type="project" value="InterPro"/>
</dbReference>
<accession>A0A6B3KKU1</accession>
<dbReference type="EMBL" id="JAAGYV010000076">
    <property type="protein sequence ID" value="NEK73509.1"/>
    <property type="molecule type" value="Genomic_DNA"/>
</dbReference>
<dbReference type="Pfam" id="PF04335">
    <property type="entry name" value="VirB8"/>
    <property type="match status" value="1"/>
</dbReference>
<dbReference type="RefSeq" id="WP_080756911.1">
    <property type="nucleotide sequence ID" value="NZ_CP157488.1"/>
</dbReference>
<dbReference type="InterPro" id="IPR007430">
    <property type="entry name" value="VirB8"/>
</dbReference>
<evidence type="ECO:0000256" key="2">
    <source>
        <dbReference type="ARBA" id="ARBA00022692"/>
    </source>
</evidence>
<dbReference type="PIRSF" id="PIRSF003299">
    <property type="entry name" value="VirB8_PtlE"/>
    <property type="match status" value="1"/>
</dbReference>
<dbReference type="AlphaFoldDB" id="A0A6B3KKU1"/>
<dbReference type="Gene3D" id="3.10.450.230">
    <property type="entry name" value="VirB8 protein"/>
    <property type="match status" value="1"/>
</dbReference>
<reference evidence="7" key="1">
    <citation type="submission" date="2019-11" db="EMBL/GenBank/DDBJ databases">
        <title>Genome-resolved metagenomics to study the prevalence of co-infection and intraspecific heterogeneity among plant pathogen metapopulations.</title>
        <authorList>
            <person name="Newberry E."/>
            <person name="Bhandari R."/>
            <person name="Kemble J."/>
            <person name="Sikora E."/>
            <person name="Potnis N."/>
        </authorList>
    </citation>
    <scope>NUCLEOTIDE SEQUENCE</scope>
    <source>
        <strain evidence="7">Xe_Pep_Tuscaloosa_18b</strain>
    </source>
</reference>
<dbReference type="SUPFAM" id="SSF54427">
    <property type="entry name" value="NTF2-like"/>
    <property type="match status" value="1"/>
</dbReference>
<feature type="transmembrane region" description="Helical" evidence="6">
    <location>
        <begin position="60"/>
        <end position="80"/>
    </location>
</feature>
<feature type="region of interest" description="Disordered" evidence="5">
    <location>
        <begin position="1"/>
        <end position="31"/>
    </location>
</feature>
<dbReference type="InterPro" id="IPR032710">
    <property type="entry name" value="NTF2-like_dom_sf"/>
</dbReference>
<dbReference type="GO" id="GO:0016020">
    <property type="term" value="C:membrane"/>
    <property type="evidence" value="ECO:0007669"/>
    <property type="project" value="UniProtKB-SubCell"/>
</dbReference>
<gene>
    <name evidence="7" type="ORF">G3W62_12070</name>
</gene>
<evidence type="ECO:0000256" key="1">
    <source>
        <dbReference type="ARBA" id="ARBA00004167"/>
    </source>
</evidence>
<sequence length="260" mass="29333">MGRLRNKKEAPDQGEANGSHDGKGTAVTRDKIDQYREERRGLEVDILDEILLSRKRAWQIACAACVLTLASYGLSGFLVYRYSQPLPQHILQRDAKTGAVESVSLTQDAKTYNEVTDSYWVSQFIQHYESYDFNSAQLDYDAVGLMASPAVAEQYMARYKWGTSDAVDKRLGDSENVRVRINSVILNTQDAETGIATVRFTTTRKVRQRPNSEPPEYWIAVVSYKYEKSLMTSSQRNINPLGLRIMSYRVNPEAANNVGG</sequence>
<feature type="compositionally biased region" description="Basic and acidic residues" evidence="5">
    <location>
        <begin position="18"/>
        <end position="31"/>
    </location>
</feature>
<keyword evidence="2 6" id="KW-0812">Transmembrane</keyword>